<keyword evidence="1" id="KW-0472">Membrane</keyword>
<gene>
    <name evidence="2" type="ORF">A11S_513</name>
</gene>
<proteinExistence type="predicted"/>
<keyword evidence="1" id="KW-1133">Transmembrane helix</keyword>
<dbReference type="KEGG" id="man:A11S_513"/>
<dbReference type="Pfam" id="PF04964">
    <property type="entry name" value="Flp_Fap"/>
    <property type="match status" value="1"/>
</dbReference>
<dbReference type="InterPro" id="IPR007047">
    <property type="entry name" value="Flp_Fap"/>
</dbReference>
<dbReference type="RefSeq" id="WP_015466895.1">
    <property type="nucleotide sequence ID" value="NC_020812.1"/>
</dbReference>
<evidence type="ECO:0000313" key="3">
    <source>
        <dbReference type="Proteomes" id="UP000011932"/>
    </source>
</evidence>
<feature type="transmembrane region" description="Helical" evidence="1">
    <location>
        <begin position="21"/>
        <end position="43"/>
    </location>
</feature>
<keyword evidence="1" id="KW-0812">Transmembrane</keyword>
<protein>
    <recommendedName>
        <fullName evidence="4">Flp pilus assembly protein, pilin Flp</fullName>
    </recommendedName>
</protein>
<evidence type="ECO:0008006" key="4">
    <source>
        <dbReference type="Google" id="ProtNLM"/>
    </source>
</evidence>
<dbReference type="Proteomes" id="UP000011932">
    <property type="component" value="Chromosome"/>
</dbReference>
<dbReference type="PATRIC" id="fig|349215.9.peg.501"/>
<evidence type="ECO:0000256" key="1">
    <source>
        <dbReference type="SAM" id="Phobius"/>
    </source>
</evidence>
<dbReference type="OrthoDB" id="5325135at2"/>
<accession>M4VFS2</accession>
<organism evidence="2 3">
    <name type="scientific">Micavibrio aeruginosavorus EPB</name>
    <dbReference type="NCBI Taxonomy" id="349215"/>
    <lineage>
        <taxon>Bacteria</taxon>
        <taxon>Pseudomonadati</taxon>
        <taxon>Bdellovibrionota</taxon>
        <taxon>Bdellovibrionia</taxon>
        <taxon>Bdellovibrionales</taxon>
        <taxon>Pseudobdellovibrionaceae</taxon>
        <taxon>Micavibrio</taxon>
    </lineage>
</organism>
<dbReference type="HOGENOM" id="CLU_171854_5_2_5"/>
<name>M4VFS2_9BACT</name>
<dbReference type="EMBL" id="CP003538">
    <property type="protein sequence ID" value="AGH97340.1"/>
    <property type="molecule type" value="Genomic_DNA"/>
</dbReference>
<sequence length="71" mass="7187">MLFTFIKAIKEAYVKDIKGATAIEYGLIAGGISLAIVAAVFAFGDDLAALFSSIAAAMAEASADVEADLGS</sequence>
<reference evidence="2 3" key="1">
    <citation type="journal article" date="2013" name="ISME J.">
        <title>By their genes ye shall know them: genomic signatures of predatory bacteria.</title>
        <authorList>
            <person name="Pasternak Z."/>
            <person name="Pietrokovski S."/>
            <person name="Rotem O."/>
            <person name="Gophna U."/>
            <person name="Lurie-Weinberger M.N."/>
            <person name="Jurkevitch E."/>
        </authorList>
    </citation>
    <scope>NUCLEOTIDE SEQUENCE [LARGE SCALE GENOMIC DNA]</scope>
    <source>
        <strain evidence="2">EPB</strain>
    </source>
</reference>
<evidence type="ECO:0000313" key="2">
    <source>
        <dbReference type="EMBL" id="AGH97340.1"/>
    </source>
</evidence>
<dbReference type="AlphaFoldDB" id="M4VFS2"/>
<dbReference type="STRING" id="349215.A11S_513"/>